<accession>A0AAV7TPC6</accession>
<gene>
    <name evidence="2" type="ORF">NDU88_003505</name>
</gene>
<dbReference type="EMBL" id="JANPWB010000006">
    <property type="protein sequence ID" value="KAJ1178258.1"/>
    <property type="molecule type" value="Genomic_DNA"/>
</dbReference>
<feature type="compositionally biased region" description="Polar residues" evidence="1">
    <location>
        <begin position="237"/>
        <end position="248"/>
    </location>
</feature>
<feature type="region of interest" description="Disordered" evidence="1">
    <location>
        <begin position="517"/>
        <end position="556"/>
    </location>
</feature>
<organism evidence="2 3">
    <name type="scientific">Pleurodeles waltl</name>
    <name type="common">Iberian ribbed newt</name>
    <dbReference type="NCBI Taxonomy" id="8319"/>
    <lineage>
        <taxon>Eukaryota</taxon>
        <taxon>Metazoa</taxon>
        <taxon>Chordata</taxon>
        <taxon>Craniata</taxon>
        <taxon>Vertebrata</taxon>
        <taxon>Euteleostomi</taxon>
        <taxon>Amphibia</taxon>
        <taxon>Batrachia</taxon>
        <taxon>Caudata</taxon>
        <taxon>Salamandroidea</taxon>
        <taxon>Salamandridae</taxon>
        <taxon>Pleurodelinae</taxon>
        <taxon>Pleurodeles</taxon>
    </lineage>
</organism>
<keyword evidence="3" id="KW-1185">Reference proteome</keyword>
<name>A0AAV7TPC6_PLEWA</name>
<evidence type="ECO:0000313" key="2">
    <source>
        <dbReference type="EMBL" id="KAJ1178258.1"/>
    </source>
</evidence>
<reference evidence="2" key="1">
    <citation type="journal article" date="2022" name="bioRxiv">
        <title>Sequencing and chromosome-scale assembly of the giantPleurodeles waltlgenome.</title>
        <authorList>
            <person name="Brown T."/>
            <person name="Elewa A."/>
            <person name="Iarovenko S."/>
            <person name="Subramanian E."/>
            <person name="Araus A.J."/>
            <person name="Petzold A."/>
            <person name="Susuki M."/>
            <person name="Suzuki K.-i.T."/>
            <person name="Hayashi T."/>
            <person name="Toyoda A."/>
            <person name="Oliveira C."/>
            <person name="Osipova E."/>
            <person name="Leigh N.D."/>
            <person name="Simon A."/>
            <person name="Yun M.H."/>
        </authorList>
    </citation>
    <scope>NUCLEOTIDE SEQUENCE</scope>
    <source>
        <strain evidence="2">20211129_DDA</strain>
        <tissue evidence="2">Liver</tissue>
    </source>
</reference>
<dbReference type="AlphaFoldDB" id="A0AAV7TPC6"/>
<comment type="caution">
    <text evidence="2">The sequence shown here is derived from an EMBL/GenBank/DDBJ whole genome shotgun (WGS) entry which is preliminary data.</text>
</comment>
<evidence type="ECO:0000256" key="1">
    <source>
        <dbReference type="SAM" id="MobiDB-lite"/>
    </source>
</evidence>
<evidence type="ECO:0000313" key="3">
    <source>
        <dbReference type="Proteomes" id="UP001066276"/>
    </source>
</evidence>
<proteinExistence type="predicted"/>
<protein>
    <submittedName>
        <fullName evidence="2">Uncharacterized protein</fullName>
    </submittedName>
</protein>
<dbReference type="Proteomes" id="UP001066276">
    <property type="component" value="Chromosome 3_2"/>
</dbReference>
<feature type="region of interest" description="Disordered" evidence="1">
    <location>
        <begin position="792"/>
        <end position="816"/>
    </location>
</feature>
<sequence>MEPCTDQQSEDDTQWKDEEQRMFEPLCERLLCAVSLLQTSLSEMLDLKDELMAHSLPSSLTTRLCIASGRLFRSVSDLSVPSMELVRLVQVHSSTWEQKKKILEKLHSDYERKQSYLSVALRRLQLLETQSCNFARYQHIGNWERLFTRLMSAQSVGRKWRLRVEALRKTAVSREIPELMVETPRDSQKVDIKDSYQEKGGHVVFAERNSPRKPLSEHEGVESEEDMEEPHKGSADSRASSQSPTSDVSAAVLEEGMTEDGNVPIFIETQETGAQTEVQTVDRETWTGESLIHRFLCVSVSPVLGASGKGFSCRLTFGKQTHHVQLTTMPLPRPPQPLPLTKQITIQEKGTVLAARKTSTGAVARGVGTPNRDTPAGILRRGALAPHREATFEVCSDEVKFEVPACPGLEADATLDLALYHETEGIVATGELHIPWAASEAITLNVPLIGAGIRTRSPLASLGLNLLFKEEELPRFRDQLTQAWSVHEVVREATGIDLQLTSIQELQSLLQPSPEVLEASTSPFPGPAGPLCQDSSTSPMPGPSHSMALEDVPNPTMDYQDQHLLQEVVGELRSLQNIPERDLQILLNSFTSSASIPEDAELLQRLSQIRAEGSSQDGDASKRDWVGESPVPPEETEFRKPTGETARLRRQRTDRKDVSRSLLLRKALPTDVWQRMKYLQDIMQKNKQNTLEKLRSASSECLERQLSSQRRIQAPSEQDTGSQDDVCLPALYMPTKLGHLFTPKAHLYFHPSGSGSTLRLTQPPSVLSLPPLSGQNKLSVLNLLDPRVTLPSFQGQRKSGKKMMKGVSPEGNEDPSALSKEIQEISNRKDLPEHFVGVALEDTESFYSLHKGTEENTAKERLSEKLVADVSESRETFSILGGSSEKTLDGKELIEKVVLELPKLTEVLSNEEKGIGEILVDEQLLEYVA</sequence>
<feature type="region of interest" description="Disordered" evidence="1">
    <location>
        <begin position="611"/>
        <end position="654"/>
    </location>
</feature>
<feature type="region of interest" description="Disordered" evidence="1">
    <location>
        <begin position="202"/>
        <end position="248"/>
    </location>
</feature>